<keyword evidence="1" id="KW-0732">Signal</keyword>
<dbReference type="AlphaFoldDB" id="A0A1G9I9R2"/>
<feature type="chain" id="PRO_5011506940" evidence="1">
    <location>
        <begin position="21"/>
        <end position="104"/>
    </location>
</feature>
<feature type="signal peptide" evidence="1">
    <location>
        <begin position="1"/>
        <end position="20"/>
    </location>
</feature>
<keyword evidence="3" id="KW-1185">Reference proteome</keyword>
<dbReference type="STRING" id="48727.SAMN05192555_103103"/>
<evidence type="ECO:0000256" key="1">
    <source>
        <dbReference type="SAM" id="SignalP"/>
    </source>
</evidence>
<gene>
    <name evidence="2" type="ORF">SAMN05192555_103103</name>
</gene>
<dbReference type="OrthoDB" id="6184298at2"/>
<evidence type="ECO:0000313" key="2">
    <source>
        <dbReference type="EMBL" id="SDL21826.1"/>
    </source>
</evidence>
<sequence length="104" mass="10987">MIQRLLVLLVAFALSSAAFANLPHTDATQTSDSVTLSAHAQLMTALETTNDSALSEPCERHVESDGLLLAQGCCRVCRTGKACGNSCINRNYTCRQPPGCACNG</sequence>
<organism evidence="2 3">
    <name type="scientific">Franzmannia pantelleriensis</name>
    <dbReference type="NCBI Taxonomy" id="48727"/>
    <lineage>
        <taxon>Bacteria</taxon>
        <taxon>Pseudomonadati</taxon>
        <taxon>Pseudomonadota</taxon>
        <taxon>Gammaproteobacteria</taxon>
        <taxon>Oceanospirillales</taxon>
        <taxon>Halomonadaceae</taxon>
        <taxon>Franzmannia</taxon>
    </lineage>
</organism>
<name>A0A1G9I9R2_9GAMM</name>
<protein>
    <submittedName>
        <fullName evidence="2">Uncharacterized protein</fullName>
    </submittedName>
</protein>
<reference evidence="3" key="1">
    <citation type="submission" date="2016-10" db="EMBL/GenBank/DDBJ databases">
        <authorList>
            <person name="Varghese N."/>
            <person name="Submissions S."/>
        </authorList>
    </citation>
    <scope>NUCLEOTIDE SEQUENCE [LARGE SCALE GENOMIC DNA]</scope>
    <source>
        <strain evidence="3">AAP</strain>
    </source>
</reference>
<dbReference type="Proteomes" id="UP000199107">
    <property type="component" value="Unassembled WGS sequence"/>
</dbReference>
<dbReference type="RefSeq" id="WP_089657389.1">
    <property type="nucleotide sequence ID" value="NZ_FNGH01000003.1"/>
</dbReference>
<evidence type="ECO:0000313" key="3">
    <source>
        <dbReference type="Proteomes" id="UP000199107"/>
    </source>
</evidence>
<proteinExistence type="predicted"/>
<accession>A0A1G9I9R2</accession>
<dbReference type="EMBL" id="FNGH01000003">
    <property type="protein sequence ID" value="SDL21826.1"/>
    <property type="molecule type" value="Genomic_DNA"/>
</dbReference>